<protein>
    <submittedName>
        <fullName evidence="4">Gfo/Idh/MocA family oxidoreductase</fullName>
    </submittedName>
</protein>
<dbReference type="Gene3D" id="3.40.50.720">
    <property type="entry name" value="NAD(P)-binding Rossmann-like Domain"/>
    <property type="match status" value="1"/>
</dbReference>
<organism evidence="4 5">
    <name type="scientific">Lichenibacterium ramalinae</name>
    <dbReference type="NCBI Taxonomy" id="2316527"/>
    <lineage>
        <taxon>Bacteria</taxon>
        <taxon>Pseudomonadati</taxon>
        <taxon>Pseudomonadota</taxon>
        <taxon>Alphaproteobacteria</taxon>
        <taxon>Hyphomicrobiales</taxon>
        <taxon>Lichenihabitantaceae</taxon>
        <taxon>Lichenibacterium</taxon>
    </lineage>
</organism>
<dbReference type="InterPro" id="IPR050463">
    <property type="entry name" value="Gfo/Idh/MocA_oxidrdct_glycsds"/>
</dbReference>
<keyword evidence="1" id="KW-0560">Oxidoreductase</keyword>
<dbReference type="PANTHER" id="PTHR43818:SF11">
    <property type="entry name" value="BCDNA.GH03377"/>
    <property type="match status" value="1"/>
</dbReference>
<dbReference type="PANTHER" id="PTHR43818">
    <property type="entry name" value="BCDNA.GH03377"/>
    <property type="match status" value="1"/>
</dbReference>
<sequence length="412" mass="42984">MLVSRSTIPNHPFADIPRTLRFSRPAGCYLEIRDRSSRSGGFGRAGKERDMRDALRVGVVGASARGGWARDSHVPAIQALKGLELAAVATNGRATADAASRAFGVPGFPSGLDLVRDGDVDVVAVCTRVPDHREIVLAALAAGKHVYCEWPLGCDIAEAEEMAAAAAAAGVHVAIGLQLRRSPAVLTARDLVASGAIGRPLSASALSTTMGFGPEVPSQFLYLEDPANFANLVTIQGAHTLDLALTVAGPLTDLGALLTRQFPIIRAGDAREERPRATFDHLLVHGTLGSEAALSVGVSGGRTGSTPFRLEVVGETGSLLLEGGAPRGLQSGRVRLSRDGSPQPVDEGELADLSDAAANVGGVYAALRDDVREGASTSVGFDHAVRLTRLLTEVFAASETGRRRTADGWPVR</sequence>
<gene>
    <name evidence="4" type="ORF">D3272_10400</name>
</gene>
<name>A0A4Q2RHF0_9HYPH</name>
<proteinExistence type="predicted"/>
<evidence type="ECO:0000256" key="1">
    <source>
        <dbReference type="ARBA" id="ARBA00023002"/>
    </source>
</evidence>
<dbReference type="Pfam" id="PF01408">
    <property type="entry name" value="GFO_IDH_MocA"/>
    <property type="match status" value="1"/>
</dbReference>
<comment type="caution">
    <text evidence="4">The sequence shown here is derived from an EMBL/GenBank/DDBJ whole genome shotgun (WGS) entry which is preliminary data.</text>
</comment>
<dbReference type="EMBL" id="QYBC01000007">
    <property type="protein sequence ID" value="RYB05343.1"/>
    <property type="molecule type" value="Genomic_DNA"/>
</dbReference>
<dbReference type="GO" id="GO:0016491">
    <property type="term" value="F:oxidoreductase activity"/>
    <property type="evidence" value="ECO:0007669"/>
    <property type="project" value="UniProtKB-KW"/>
</dbReference>
<evidence type="ECO:0000313" key="5">
    <source>
        <dbReference type="Proteomes" id="UP000289411"/>
    </source>
</evidence>
<evidence type="ECO:0000313" key="4">
    <source>
        <dbReference type="EMBL" id="RYB05343.1"/>
    </source>
</evidence>
<dbReference type="Pfam" id="PF22685">
    <property type="entry name" value="Gal80p_C-like"/>
    <property type="match status" value="1"/>
</dbReference>
<dbReference type="GO" id="GO:0000166">
    <property type="term" value="F:nucleotide binding"/>
    <property type="evidence" value="ECO:0007669"/>
    <property type="project" value="InterPro"/>
</dbReference>
<dbReference type="Proteomes" id="UP000289411">
    <property type="component" value="Unassembled WGS sequence"/>
</dbReference>
<accession>A0A4Q2RHF0</accession>
<dbReference type="InterPro" id="IPR055080">
    <property type="entry name" value="Gal80p-like_C"/>
</dbReference>
<dbReference type="InterPro" id="IPR036291">
    <property type="entry name" value="NAD(P)-bd_dom_sf"/>
</dbReference>
<feature type="domain" description="Gal80p-like C-terminal" evidence="3">
    <location>
        <begin position="183"/>
        <end position="323"/>
    </location>
</feature>
<keyword evidence="5" id="KW-1185">Reference proteome</keyword>
<reference evidence="4 5" key="1">
    <citation type="submission" date="2018-09" db="EMBL/GenBank/DDBJ databases">
        <authorList>
            <person name="Grouzdev D.S."/>
            <person name="Krutkina M.S."/>
        </authorList>
    </citation>
    <scope>NUCLEOTIDE SEQUENCE [LARGE SCALE GENOMIC DNA]</scope>
    <source>
        <strain evidence="4 5">RmlP001</strain>
    </source>
</reference>
<dbReference type="OrthoDB" id="9801953at2"/>
<feature type="domain" description="Gfo/Idh/MocA-like oxidoreductase N-terminal" evidence="2">
    <location>
        <begin position="55"/>
        <end position="176"/>
    </location>
</feature>
<dbReference type="SUPFAM" id="SSF51735">
    <property type="entry name" value="NAD(P)-binding Rossmann-fold domains"/>
    <property type="match status" value="1"/>
</dbReference>
<reference evidence="4 5" key="2">
    <citation type="submission" date="2019-02" db="EMBL/GenBank/DDBJ databases">
        <title>'Lichenibacterium ramalinii' gen. nov. sp. nov., 'Lichenibacterium minor' gen. nov. sp. nov.</title>
        <authorList>
            <person name="Pankratov T."/>
        </authorList>
    </citation>
    <scope>NUCLEOTIDE SEQUENCE [LARGE SCALE GENOMIC DNA]</scope>
    <source>
        <strain evidence="4 5">RmlP001</strain>
    </source>
</reference>
<evidence type="ECO:0000259" key="2">
    <source>
        <dbReference type="Pfam" id="PF01408"/>
    </source>
</evidence>
<evidence type="ECO:0000259" key="3">
    <source>
        <dbReference type="Pfam" id="PF22685"/>
    </source>
</evidence>
<dbReference type="AlphaFoldDB" id="A0A4Q2RHF0"/>
<dbReference type="InterPro" id="IPR000683">
    <property type="entry name" value="Gfo/Idh/MocA-like_OxRdtase_N"/>
</dbReference>
<dbReference type="SUPFAM" id="SSF55347">
    <property type="entry name" value="Glyceraldehyde-3-phosphate dehydrogenase-like, C-terminal domain"/>
    <property type="match status" value="1"/>
</dbReference>
<dbReference type="Gene3D" id="3.30.360.10">
    <property type="entry name" value="Dihydrodipicolinate Reductase, domain 2"/>
    <property type="match status" value="1"/>
</dbReference>